<dbReference type="AlphaFoldDB" id="A0A542ZQ14"/>
<comment type="caution">
    <text evidence="1">The sequence shown here is derived from an EMBL/GenBank/DDBJ whole genome shotgun (WGS) entry which is preliminary data.</text>
</comment>
<accession>A0A542ZQ14</accession>
<keyword evidence="2" id="KW-1185">Reference proteome</keyword>
<dbReference type="Proteomes" id="UP000316196">
    <property type="component" value="Unassembled WGS sequence"/>
</dbReference>
<evidence type="ECO:0000313" key="2">
    <source>
        <dbReference type="Proteomes" id="UP000316196"/>
    </source>
</evidence>
<name>A0A542ZQ14_9ACTN</name>
<proteinExistence type="predicted"/>
<sequence>MFSQDAGLDLLQLADQVSGIAHEGSFRLLDPTHEVRDNGSMTSDDIDLNSPEFMAEAFVKRVAMYTGISEPCAEQWRLILDSMELSAALAGVPRVVWTLEDREAMRREDLGQDKDELVARGCCTVG</sequence>
<reference evidence="1 2" key="1">
    <citation type="submission" date="2019-06" db="EMBL/GenBank/DDBJ databases">
        <title>Sequencing the genomes of 1000 actinobacteria strains.</title>
        <authorList>
            <person name="Klenk H.-P."/>
        </authorList>
    </citation>
    <scope>NUCLEOTIDE SEQUENCE [LARGE SCALE GENOMIC DNA]</scope>
    <source>
        <strain evidence="1 2">DSM 8251</strain>
    </source>
</reference>
<protein>
    <submittedName>
        <fullName evidence="1">Uncharacterized protein</fullName>
    </submittedName>
</protein>
<dbReference type="EMBL" id="VFOR01000001">
    <property type="protein sequence ID" value="TQL62448.1"/>
    <property type="molecule type" value="Genomic_DNA"/>
</dbReference>
<gene>
    <name evidence="1" type="ORF">FB460_0224</name>
</gene>
<evidence type="ECO:0000313" key="1">
    <source>
        <dbReference type="EMBL" id="TQL62448.1"/>
    </source>
</evidence>
<organism evidence="1 2">
    <name type="scientific">Propioniferax innocua</name>
    <dbReference type="NCBI Taxonomy" id="1753"/>
    <lineage>
        <taxon>Bacteria</taxon>
        <taxon>Bacillati</taxon>
        <taxon>Actinomycetota</taxon>
        <taxon>Actinomycetes</taxon>
        <taxon>Propionibacteriales</taxon>
        <taxon>Propionibacteriaceae</taxon>
        <taxon>Propioniferax</taxon>
    </lineage>
</organism>